<evidence type="ECO:0000313" key="3">
    <source>
        <dbReference type="Proteomes" id="UP000051084"/>
    </source>
</evidence>
<dbReference type="AlphaFoldDB" id="A0A0R1UYU2"/>
<sequence length="160" mass="16562">MDQQVTASDVVKLLSERQLTISAAESLTAGMLMSELASVPGASKVLLGGFVTYATAFKTKLLGVPAELIASAGVVSEATAMAMAKECRRQTGTDLALGLTGVAGPAELDGQAVGTVWIGLASSTGQVARLYQFDASLTREQIRQAAVAAALQMVRELLFD</sequence>
<reference evidence="2 3" key="1">
    <citation type="journal article" date="2015" name="Genome Announc.">
        <title>Expanding the biotechnology potential of lactobacilli through comparative genomics of 213 strains and associated genera.</title>
        <authorList>
            <person name="Sun Z."/>
            <person name="Harris H.M."/>
            <person name="McCann A."/>
            <person name="Guo C."/>
            <person name="Argimon S."/>
            <person name="Zhang W."/>
            <person name="Yang X."/>
            <person name="Jeffery I.B."/>
            <person name="Cooney J.C."/>
            <person name="Kagawa T.F."/>
            <person name="Liu W."/>
            <person name="Song Y."/>
            <person name="Salvetti E."/>
            <person name="Wrobel A."/>
            <person name="Rasinkangas P."/>
            <person name="Parkhill J."/>
            <person name="Rea M.C."/>
            <person name="O'Sullivan O."/>
            <person name="Ritari J."/>
            <person name="Douillard F.P."/>
            <person name="Paul Ross R."/>
            <person name="Yang R."/>
            <person name="Briner A.E."/>
            <person name="Felis G.E."/>
            <person name="de Vos W.M."/>
            <person name="Barrangou R."/>
            <person name="Klaenhammer T.R."/>
            <person name="Caufield P.W."/>
            <person name="Cui Y."/>
            <person name="Zhang H."/>
            <person name="O'Toole P.W."/>
        </authorList>
    </citation>
    <scope>NUCLEOTIDE SEQUENCE [LARGE SCALE GENOMIC DNA]</scope>
    <source>
        <strain evidence="2 3">DSM 18793</strain>
    </source>
</reference>
<dbReference type="PATRIC" id="fig|1423742.4.peg.42"/>
<dbReference type="EMBL" id="AZGC01000007">
    <property type="protein sequence ID" value="KRL96419.1"/>
    <property type="molecule type" value="Genomic_DNA"/>
</dbReference>
<accession>A0A0R1UYU2</accession>
<dbReference type="RefSeq" id="WP_054653471.1">
    <property type="nucleotide sequence ID" value="NZ_AZGC01000007.1"/>
</dbReference>
<evidence type="ECO:0000313" key="2">
    <source>
        <dbReference type="EMBL" id="KRL96419.1"/>
    </source>
</evidence>
<dbReference type="Gene3D" id="3.90.950.20">
    <property type="entry name" value="CinA-like"/>
    <property type="match status" value="1"/>
</dbReference>
<gene>
    <name evidence="2" type="ORF">FC21_GL000035</name>
</gene>
<protein>
    <recommendedName>
        <fullName evidence="1">CinA C-terminal domain-containing protein</fullName>
    </recommendedName>
</protein>
<dbReference type="SUPFAM" id="SSF142433">
    <property type="entry name" value="CinA-like"/>
    <property type="match status" value="1"/>
</dbReference>
<organism evidence="2 3">
    <name type="scientific">Limosilactobacillus equigenerosi DSM 18793 = JCM 14505</name>
    <dbReference type="NCBI Taxonomy" id="1423742"/>
    <lineage>
        <taxon>Bacteria</taxon>
        <taxon>Bacillati</taxon>
        <taxon>Bacillota</taxon>
        <taxon>Bacilli</taxon>
        <taxon>Lactobacillales</taxon>
        <taxon>Lactobacillaceae</taxon>
        <taxon>Limosilactobacillus</taxon>
    </lineage>
</organism>
<comment type="caution">
    <text evidence="2">The sequence shown here is derived from an EMBL/GenBank/DDBJ whole genome shotgun (WGS) entry which is preliminary data.</text>
</comment>
<dbReference type="Pfam" id="PF02464">
    <property type="entry name" value="CinA"/>
    <property type="match status" value="1"/>
</dbReference>
<dbReference type="InterPro" id="IPR036653">
    <property type="entry name" value="CinA-like_C"/>
</dbReference>
<dbReference type="NCBIfam" id="TIGR00199">
    <property type="entry name" value="PncC_domain"/>
    <property type="match status" value="1"/>
</dbReference>
<keyword evidence="3" id="KW-1185">Reference proteome</keyword>
<name>A0A0R1UYU2_9LACO</name>
<dbReference type="InterPro" id="IPR008136">
    <property type="entry name" value="CinA_C"/>
</dbReference>
<dbReference type="STRING" id="417373.GCA_001570685_01212"/>
<dbReference type="Proteomes" id="UP000051084">
    <property type="component" value="Unassembled WGS sequence"/>
</dbReference>
<proteinExistence type="predicted"/>
<feature type="domain" description="CinA C-terminal" evidence="1">
    <location>
        <begin position="6"/>
        <end position="158"/>
    </location>
</feature>
<dbReference type="OrthoDB" id="9801454at2"/>
<evidence type="ECO:0000259" key="1">
    <source>
        <dbReference type="Pfam" id="PF02464"/>
    </source>
</evidence>